<reference evidence="2 4" key="1">
    <citation type="journal article" date="2008" name="Science">
        <title>The Physcomitrella genome reveals evolutionary insights into the conquest of land by plants.</title>
        <authorList>
            <person name="Rensing S."/>
            <person name="Lang D."/>
            <person name="Zimmer A."/>
            <person name="Terry A."/>
            <person name="Salamov A."/>
            <person name="Shapiro H."/>
            <person name="Nishiyama T."/>
            <person name="Perroud P.-F."/>
            <person name="Lindquist E."/>
            <person name="Kamisugi Y."/>
            <person name="Tanahashi T."/>
            <person name="Sakakibara K."/>
            <person name="Fujita T."/>
            <person name="Oishi K."/>
            <person name="Shin-I T."/>
            <person name="Kuroki Y."/>
            <person name="Toyoda A."/>
            <person name="Suzuki Y."/>
            <person name="Hashimoto A."/>
            <person name="Yamaguchi K."/>
            <person name="Sugano A."/>
            <person name="Kohara Y."/>
            <person name="Fujiyama A."/>
            <person name="Anterola A."/>
            <person name="Aoki S."/>
            <person name="Ashton N."/>
            <person name="Barbazuk W.B."/>
            <person name="Barker E."/>
            <person name="Bennetzen J."/>
            <person name="Bezanilla M."/>
            <person name="Blankenship R."/>
            <person name="Cho S.H."/>
            <person name="Dutcher S."/>
            <person name="Estelle M."/>
            <person name="Fawcett J.A."/>
            <person name="Gundlach H."/>
            <person name="Hanada K."/>
            <person name="Heyl A."/>
            <person name="Hicks K.A."/>
            <person name="Hugh J."/>
            <person name="Lohr M."/>
            <person name="Mayer K."/>
            <person name="Melkozernov A."/>
            <person name="Murata T."/>
            <person name="Nelson D."/>
            <person name="Pils B."/>
            <person name="Prigge M."/>
            <person name="Reiss B."/>
            <person name="Renner T."/>
            <person name="Rombauts S."/>
            <person name="Rushton P."/>
            <person name="Sanderfoot A."/>
            <person name="Schween G."/>
            <person name="Shiu S.-H."/>
            <person name="Stueber K."/>
            <person name="Theodoulou F.L."/>
            <person name="Tu H."/>
            <person name="Van de Peer Y."/>
            <person name="Verrier P.J."/>
            <person name="Waters E."/>
            <person name="Wood A."/>
            <person name="Yang L."/>
            <person name="Cove D."/>
            <person name="Cuming A."/>
            <person name="Hasebe M."/>
            <person name="Lucas S."/>
            <person name="Mishler D.B."/>
            <person name="Reski R."/>
            <person name="Grigoriev I."/>
            <person name="Quatrano R.S."/>
            <person name="Boore J.L."/>
        </authorList>
    </citation>
    <scope>NUCLEOTIDE SEQUENCE [LARGE SCALE GENOMIC DNA]</scope>
    <source>
        <strain evidence="3 4">cv. Gransden 2004</strain>
    </source>
</reference>
<feature type="region of interest" description="Disordered" evidence="1">
    <location>
        <begin position="115"/>
        <end position="175"/>
    </location>
</feature>
<reference evidence="3" key="3">
    <citation type="submission" date="2020-12" db="UniProtKB">
        <authorList>
            <consortium name="EnsemblPlants"/>
        </authorList>
    </citation>
    <scope>IDENTIFICATION</scope>
</reference>
<accession>A0A2K1KIG3</accession>
<dbReference type="AlphaFoldDB" id="A0A2K1KIG3"/>
<gene>
    <name evidence="2" type="ORF">PHYPA_007234</name>
</gene>
<dbReference type="InParanoid" id="A0A2K1KIG3"/>
<sequence>MGLRDSRAEQAVTHLARFISHSLNGSKSLRCRRGLFAGPKATLNFPDSLPSSLPVCPSPREVQAAAATPNSLANSLNYSVAASLRTRLDRSECILNAPPHFTPQTPTMSVAELQDRPGKQWQPRRLELPQSSFKEESSKFLTGNPPPEGIPIKQSLRRNGGVYESPRSRMFGQGE</sequence>
<evidence type="ECO:0000313" key="2">
    <source>
        <dbReference type="EMBL" id="PNR53559.1"/>
    </source>
</evidence>
<proteinExistence type="predicted"/>
<dbReference type="Gramene" id="Pp3c5_4370V3.1">
    <property type="protein sequence ID" value="PAC:32953027.CDS.1"/>
    <property type="gene ID" value="Pp3c5_4370"/>
</dbReference>
<organism evidence="2">
    <name type="scientific">Physcomitrium patens</name>
    <name type="common">Spreading-leaved earth moss</name>
    <name type="synonym">Physcomitrella patens</name>
    <dbReference type="NCBI Taxonomy" id="3218"/>
    <lineage>
        <taxon>Eukaryota</taxon>
        <taxon>Viridiplantae</taxon>
        <taxon>Streptophyta</taxon>
        <taxon>Embryophyta</taxon>
        <taxon>Bryophyta</taxon>
        <taxon>Bryophytina</taxon>
        <taxon>Bryopsida</taxon>
        <taxon>Funariidae</taxon>
        <taxon>Funariales</taxon>
        <taxon>Funariaceae</taxon>
        <taxon>Physcomitrium</taxon>
    </lineage>
</organism>
<dbReference type="Proteomes" id="UP000006727">
    <property type="component" value="Chromosome 5"/>
</dbReference>
<evidence type="ECO:0000313" key="4">
    <source>
        <dbReference type="Proteomes" id="UP000006727"/>
    </source>
</evidence>
<evidence type="ECO:0000256" key="1">
    <source>
        <dbReference type="SAM" id="MobiDB-lite"/>
    </source>
</evidence>
<protein>
    <submittedName>
        <fullName evidence="2 3">Uncharacterized protein</fullName>
    </submittedName>
</protein>
<dbReference type="EMBL" id="ABEU02000005">
    <property type="protein sequence ID" value="PNR53559.1"/>
    <property type="molecule type" value="Genomic_DNA"/>
</dbReference>
<reference evidence="2 4" key="2">
    <citation type="journal article" date="2018" name="Plant J.">
        <title>The Physcomitrella patens chromosome-scale assembly reveals moss genome structure and evolution.</title>
        <authorList>
            <person name="Lang D."/>
            <person name="Ullrich K.K."/>
            <person name="Murat F."/>
            <person name="Fuchs J."/>
            <person name="Jenkins J."/>
            <person name="Haas F.B."/>
            <person name="Piednoel M."/>
            <person name="Gundlach H."/>
            <person name="Van Bel M."/>
            <person name="Meyberg R."/>
            <person name="Vives C."/>
            <person name="Morata J."/>
            <person name="Symeonidi A."/>
            <person name="Hiss M."/>
            <person name="Muchero W."/>
            <person name="Kamisugi Y."/>
            <person name="Saleh O."/>
            <person name="Blanc G."/>
            <person name="Decker E.L."/>
            <person name="van Gessel N."/>
            <person name="Grimwood J."/>
            <person name="Hayes R.D."/>
            <person name="Graham S.W."/>
            <person name="Gunter L.E."/>
            <person name="McDaniel S.F."/>
            <person name="Hoernstein S.N.W."/>
            <person name="Larsson A."/>
            <person name="Li F.W."/>
            <person name="Perroud P.F."/>
            <person name="Phillips J."/>
            <person name="Ranjan P."/>
            <person name="Rokshar D.S."/>
            <person name="Rothfels C.J."/>
            <person name="Schneider L."/>
            <person name="Shu S."/>
            <person name="Stevenson D.W."/>
            <person name="Thummler F."/>
            <person name="Tillich M."/>
            <person name="Villarreal Aguilar J.C."/>
            <person name="Widiez T."/>
            <person name="Wong G.K."/>
            <person name="Wymore A."/>
            <person name="Zhang Y."/>
            <person name="Zimmer A.D."/>
            <person name="Quatrano R.S."/>
            <person name="Mayer K.F.X."/>
            <person name="Goodstein D."/>
            <person name="Casacuberta J.M."/>
            <person name="Vandepoele K."/>
            <person name="Reski R."/>
            <person name="Cuming A.C."/>
            <person name="Tuskan G.A."/>
            <person name="Maumus F."/>
            <person name="Salse J."/>
            <person name="Schmutz J."/>
            <person name="Rensing S.A."/>
        </authorList>
    </citation>
    <scope>NUCLEOTIDE SEQUENCE [LARGE SCALE GENOMIC DNA]</scope>
    <source>
        <strain evidence="3 4">cv. Gransden 2004</strain>
    </source>
</reference>
<keyword evidence="4" id="KW-1185">Reference proteome</keyword>
<evidence type="ECO:0000313" key="3">
    <source>
        <dbReference type="EnsemblPlants" id="PAC:32953027.CDS.1"/>
    </source>
</evidence>
<name>A0A2K1KIG3_PHYPA</name>
<dbReference type="EnsemblPlants" id="Pp3c5_4370V3.1">
    <property type="protein sequence ID" value="PAC:32953027.CDS.1"/>
    <property type="gene ID" value="Pp3c5_4370"/>
</dbReference>